<dbReference type="Pfam" id="PF00676">
    <property type="entry name" value="E1_dh"/>
    <property type="match status" value="1"/>
</dbReference>
<keyword evidence="3" id="KW-0786">Thiamine pyrophosphate</keyword>
<evidence type="ECO:0000256" key="1">
    <source>
        <dbReference type="ARBA" id="ARBA00001964"/>
    </source>
</evidence>
<keyword evidence="7" id="KW-1185">Reference proteome</keyword>
<evidence type="ECO:0000256" key="2">
    <source>
        <dbReference type="ARBA" id="ARBA00023002"/>
    </source>
</evidence>
<dbReference type="AlphaFoldDB" id="A0A6N9H7I5"/>
<evidence type="ECO:0000313" key="6">
    <source>
        <dbReference type="EMBL" id="MYM19736.1"/>
    </source>
</evidence>
<dbReference type="InterPro" id="IPR017596">
    <property type="entry name" value="PdhA/BkdA"/>
</dbReference>
<dbReference type="RefSeq" id="WP_160953164.1">
    <property type="nucleotide sequence ID" value="NZ_WWEQ01000023.1"/>
</dbReference>
<keyword evidence="2" id="KW-0560">Oxidoreductase</keyword>
<dbReference type="InterPro" id="IPR050771">
    <property type="entry name" value="Alpha-ketoacid_DH_E1_comp"/>
</dbReference>
<feature type="domain" description="Dehydrogenase E1 component" evidence="5">
    <location>
        <begin position="49"/>
        <end position="319"/>
    </location>
</feature>
<dbReference type="EMBL" id="WWEQ01000023">
    <property type="protein sequence ID" value="MYM19736.1"/>
    <property type="molecule type" value="Genomic_DNA"/>
</dbReference>
<evidence type="ECO:0000256" key="3">
    <source>
        <dbReference type="ARBA" id="ARBA00023052"/>
    </source>
</evidence>
<organism evidence="6 7">
    <name type="scientific">Brevibacterium rongguiense</name>
    <dbReference type="NCBI Taxonomy" id="2695267"/>
    <lineage>
        <taxon>Bacteria</taxon>
        <taxon>Bacillati</taxon>
        <taxon>Actinomycetota</taxon>
        <taxon>Actinomycetes</taxon>
        <taxon>Micrococcales</taxon>
        <taxon>Brevibacteriaceae</taxon>
        <taxon>Brevibacterium</taxon>
    </lineage>
</organism>
<dbReference type="PANTHER" id="PTHR43380:SF1">
    <property type="entry name" value="2-OXOISOVALERATE DEHYDROGENASE SUBUNIT ALPHA, MITOCHONDRIAL"/>
    <property type="match status" value="1"/>
</dbReference>
<feature type="region of interest" description="Disordered" evidence="4">
    <location>
        <begin position="364"/>
        <end position="389"/>
    </location>
</feature>
<dbReference type="SUPFAM" id="SSF52518">
    <property type="entry name" value="Thiamin diphosphate-binding fold (THDP-binding)"/>
    <property type="match status" value="1"/>
</dbReference>
<keyword evidence="6" id="KW-0670">Pyruvate</keyword>
<evidence type="ECO:0000313" key="7">
    <source>
        <dbReference type="Proteomes" id="UP000469215"/>
    </source>
</evidence>
<dbReference type="Proteomes" id="UP000469215">
    <property type="component" value="Unassembled WGS sequence"/>
</dbReference>
<comment type="caution">
    <text evidence="6">The sequence shown here is derived from an EMBL/GenBank/DDBJ whole genome shotgun (WGS) entry which is preliminary data.</text>
</comment>
<dbReference type="NCBIfam" id="TIGR03181">
    <property type="entry name" value="PDH_E1_alph_x"/>
    <property type="match status" value="1"/>
</dbReference>
<dbReference type="Gene3D" id="3.40.50.970">
    <property type="match status" value="1"/>
</dbReference>
<dbReference type="CDD" id="cd02000">
    <property type="entry name" value="TPP_E1_PDC_ADC_BCADC"/>
    <property type="match status" value="1"/>
</dbReference>
<dbReference type="GO" id="GO:0000287">
    <property type="term" value="F:magnesium ion binding"/>
    <property type="evidence" value="ECO:0007669"/>
    <property type="project" value="UniProtKB-ARBA"/>
</dbReference>
<feature type="compositionally biased region" description="Low complexity" evidence="4">
    <location>
        <begin position="364"/>
        <end position="376"/>
    </location>
</feature>
<gene>
    <name evidence="6" type="primary">pdhA</name>
    <name evidence="6" type="ORF">GSY69_07080</name>
</gene>
<dbReference type="GO" id="GO:0016624">
    <property type="term" value="F:oxidoreductase activity, acting on the aldehyde or oxo group of donors, disulfide as acceptor"/>
    <property type="evidence" value="ECO:0007669"/>
    <property type="project" value="InterPro"/>
</dbReference>
<reference evidence="6 7" key="1">
    <citation type="submission" date="2020-01" db="EMBL/GenBank/DDBJ databases">
        <authorList>
            <person name="Deng T."/>
        </authorList>
    </citation>
    <scope>NUCLEOTIDE SEQUENCE [LARGE SCALE GENOMIC DNA]</scope>
    <source>
        <strain evidence="6 7">5221</strain>
    </source>
</reference>
<comment type="cofactor">
    <cofactor evidence="1">
        <name>thiamine diphosphate</name>
        <dbReference type="ChEBI" id="CHEBI:58937"/>
    </cofactor>
</comment>
<dbReference type="GO" id="GO:0009083">
    <property type="term" value="P:branched-chain amino acid catabolic process"/>
    <property type="evidence" value="ECO:0007669"/>
    <property type="project" value="TreeGrafter"/>
</dbReference>
<name>A0A6N9H7I5_9MICO</name>
<dbReference type="PANTHER" id="PTHR43380">
    <property type="entry name" value="2-OXOISOVALERATE DEHYDROGENASE SUBUNIT ALPHA, MITOCHONDRIAL"/>
    <property type="match status" value="1"/>
</dbReference>
<evidence type="ECO:0000256" key="4">
    <source>
        <dbReference type="SAM" id="MobiDB-lite"/>
    </source>
</evidence>
<protein>
    <submittedName>
        <fullName evidence="6">Pyruvate dehydrogenase (Acetyl-transferring) E1 component subunit alpha</fullName>
    </submittedName>
</protein>
<sequence>MTIELPRTARALPHTDPVSFIDPAGRPVEPGLHAGYTLPDAQTLIRFYRRMVRARRFESQVTALTRQGRLATYPSAFGQEACEVGAASALAEDDWMFPTYRDSAAILTRGAEPGDILGSFRGDWHCGYDSQGLRTSPQATPLATQTLHAVGFAMAAKLRGTQQATLTFIGDGATSEGDAHEAFNFAAVWQTPTVFFIQNNQYAISVPLREQSNATMLADKAVGYGMPGVRVDGNDIAAVFAVVSAAFERARRGEGPTLVEGLTYRLEAHTNSDDPSRYRSAEEVDIWRTRDPLTRLEAYLRSAGDLDDESVAAIAADAEDLAAHVRELMNTEAQVDPTEIFAHVYAHERPQLREQRALLEAELAAAGPAALSQPTTQPQPAPEPQRAGA</sequence>
<dbReference type="InterPro" id="IPR001017">
    <property type="entry name" value="DH_E1"/>
</dbReference>
<accession>A0A6N9H7I5</accession>
<proteinExistence type="predicted"/>
<dbReference type="InterPro" id="IPR029061">
    <property type="entry name" value="THDP-binding"/>
</dbReference>
<evidence type="ECO:0000259" key="5">
    <source>
        <dbReference type="Pfam" id="PF00676"/>
    </source>
</evidence>